<evidence type="ECO:0000256" key="4">
    <source>
        <dbReference type="ARBA" id="ARBA00022605"/>
    </source>
</evidence>
<gene>
    <name evidence="11" type="primary">aroK</name>
    <name evidence="12" type="ORF">IQ217_10965</name>
</gene>
<comment type="subunit">
    <text evidence="11">Monomer.</text>
</comment>
<comment type="pathway">
    <text evidence="1 11">Metabolic intermediate biosynthesis; chorismate biosynthesis; chorismate from D-erythrose 4-phosphate and phosphoenolpyruvate: step 5/7.</text>
</comment>
<dbReference type="PRINTS" id="PR01100">
    <property type="entry name" value="SHIKIMTKNASE"/>
</dbReference>
<keyword evidence="11" id="KW-0460">Magnesium</keyword>
<feature type="binding site" evidence="11">
    <location>
        <position position="68"/>
    </location>
    <ligand>
        <name>substrate</name>
    </ligand>
</feature>
<evidence type="ECO:0000256" key="10">
    <source>
        <dbReference type="ARBA" id="ARBA00048567"/>
    </source>
</evidence>
<feature type="binding site" evidence="11">
    <location>
        <position position="163"/>
    </location>
    <ligand>
        <name>ATP</name>
        <dbReference type="ChEBI" id="CHEBI:30616"/>
    </ligand>
</feature>
<keyword evidence="4 11" id="KW-0028">Amino-acid biosynthesis</keyword>
<dbReference type="Proteomes" id="UP000658720">
    <property type="component" value="Unassembled WGS sequence"/>
</dbReference>
<evidence type="ECO:0000313" key="13">
    <source>
        <dbReference type="Proteomes" id="UP000658720"/>
    </source>
</evidence>
<feature type="binding site" evidence="11">
    <location>
        <position position="127"/>
    </location>
    <ligand>
        <name>ATP</name>
        <dbReference type="ChEBI" id="CHEBI:30616"/>
    </ligand>
</feature>
<reference evidence="12 13" key="1">
    <citation type="submission" date="2020-10" db="EMBL/GenBank/DDBJ databases">
        <authorList>
            <person name="Castelo-Branco R."/>
            <person name="Eusebio N."/>
            <person name="Adriana R."/>
            <person name="Vieira A."/>
            <person name="Brugerolle De Fraissinette N."/>
            <person name="Rezende De Castro R."/>
            <person name="Schneider M.P."/>
            <person name="Vasconcelos V."/>
            <person name="Leao P.N."/>
        </authorList>
    </citation>
    <scope>NUCLEOTIDE SEQUENCE [LARGE SCALE GENOMIC DNA]</scope>
    <source>
        <strain evidence="12 13">LEGE 00031</strain>
    </source>
</reference>
<keyword evidence="7 11" id="KW-0418">Kinase</keyword>
<dbReference type="Pfam" id="PF01202">
    <property type="entry name" value="SKI"/>
    <property type="match status" value="1"/>
</dbReference>
<dbReference type="SUPFAM" id="SSF52540">
    <property type="entry name" value="P-loop containing nucleoside triphosphate hydrolases"/>
    <property type="match status" value="1"/>
</dbReference>
<accession>A0ABR9VSM0</accession>
<dbReference type="PANTHER" id="PTHR21087:SF16">
    <property type="entry name" value="SHIKIMATE KINASE 1, CHLOROPLASTIC"/>
    <property type="match status" value="1"/>
</dbReference>
<organism evidence="12 13">
    <name type="scientific">Synechocystis salina LEGE 00031</name>
    <dbReference type="NCBI Taxonomy" id="1828736"/>
    <lineage>
        <taxon>Bacteria</taxon>
        <taxon>Bacillati</taxon>
        <taxon>Cyanobacteriota</taxon>
        <taxon>Cyanophyceae</taxon>
        <taxon>Synechococcales</taxon>
        <taxon>Merismopediaceae</taxon>
        <taxon>Synechocystis</taxon>
    </lineage>
</organism>
<keyword evidence="9 11" id="KW-0057">Aromatic amino acid biosynthesis</keyword>
<feature type="binding site" evidence="11">
    <location>
        <position position="44"/>
    </location>
    <ligand>
        <name>substrate</name>
    </ligand>
</feature>
<keyword evidence="13" id="KW-1185">Reference proteome</keyword>
<dbReference type="PROSITE" id="PS01128">
    <property type="entry name" value="SHIKIMATE_KINASE"/>
    <property type="match status" value="1"/>
</dbReference>
<keyword evidence="8 11" id="KW-0067">ATP-binding</keyword>
<proteinExistence type="inferred from homology"/>
<evidence type="ECO:0000313" key="12">
    <source>
        <dbReference type="EMBL" id="MBE9254354.1"/>
    </source>
</evidence>
<feature type="binding site" evidence="11">
    <location>
        <begin position="22"/>
        <end position="27"/>
    </location>
    <ligand>
        <name>ATP</name>
        <dbReference type="ChEBI" id="CHEBI:30616"/>
    </ligand>
</feature>
<keyword evidence="5 11" id="KW-0808">Transferase</keyword>
<sequence length="189" mass="20736">MGQNLIKEQLQGVNLFLIGMMGSGKSTVGPLLAEQLGYRFFDADVLIERVAGKAIADIFAEDGEDTFRDLETEVLGHLAAQTRSVIATGGGVVLRRQNWSYLHHGLVIWLDGSLELLLARLQGDEGRPLLQVENLEERLGDLITQRQPLYAQADLRFPLQPDQDPPAIAAELLAIIPGLLKPQCSAEQN</sequence>
<comment type="catalytic activity">
    <reaction evidence="10 11">
        <text>shikimate + ATP = 3-phosphoshikimate + ADP + H(+)</text>
        <dbReference type="Rhea" id="RHEA:13121"/>
        <dbReference type="ChEBI" id="CHEBI:15378"/>
        <dbReference type="ChEBI" id="CHEBI:30616"/>
        <dbReference type="ChEBI" id="CHEBI:36208"/>
        <dbReference type="ChEBI" id="CHEBI:145989"/>
        <dbReference type="ChEBI" id="CHEBI:456216"/>
        <dbReference type="EC" id="2.7.1.71"/>
    </reaction>
</comment>
<feature type="binding site" evidence="11">
    <location>
        <position position="146"/>
    </location>
    <ligand>
        <name>substrate</name>
    </ligand>
</feature>
<evidence type="ECO:0000256" key="6">
    <source>
        <dbReference type="ARBA" id="ARBA00022741"/>
    </source>
</evidence>
<dbReference type="RefSeq" id="WP_194019971.1">
    <property type="nucleotide sequence ID" value="NZ_JADEVV010000028.1"/>
</dbReference>
<evidence type="ECO:0000256" key="5">
    <source>
        <dbReference type="ARBA" id="ARBA00022679"/>
    </source>
</evidence>
<evidence type="ECO:0000256" key="7">
    <source>
        <dbReference type="ARBA" id="ARBA00022777"/>
    </source>
</evidence>
<dbReference type="PANTHER" id="PTHR21087">
    <property type="entry name" value="SHIKIMATE KINASE"/>
    <property type="match status" value="1"/>
</dbReference>
<dbReference type="InterPro" id="IPR023000">
    <property type="entry name" value="Shikimate_kinase_CS"/>
</dbReference>
<dbReference type="EC" id="2.7.1.71" evidence="3 11"/>
<dbReference type="InterPro" id="IPR000623">
    <property type="entry name" value="Shikimate_kinase/TSH1"/>
</dbReference>
<dbReference type="Gene3D" id="3.40.50.300">
    <property type="entry name" value="P-loop containing nucleotide triphosphate hydrolases"/>
    <property type="match status" value="1"/>
</dbReference>
<comment type="subcellular location">
    <subcellularLocation>
        <location evidence="11">Cytoplasm</location>
    </subcellularLocation>
</comment>
<evidence type="ECO:0000256" key="3">
    <source>
        <dbReference type="ARBA" id="ARBA00012154"/>
    </source>
</evidence>
<comment type="function">
    <text evidence="11">Catalyzes the specific phosphorylation of the 3-hydroxyl group of shikimic acid using ATP as a cosubstrate.</text>
</comment>
<evidence type="ECO:0000256" key="8">
    <source>
        <dbReference type="ARBA" id="ARBA00022840"/>
    </source>
</evidence>
<comment type="similarity">
    <text evidence="2 11">Belongs to the shikimate kinase family.</text>
</comment>
<keyword evidence="11" id="KW-0963">Cytoplasm</keyword>
<name>A0ABR9VSM0_9SYNC</name>
<protein>
    <recommendedName>
        <fullName evidence="3 11">Shikimate kinase</fullName>
        <shortName evidence="11">SK</shortName>
        <ecNumber evidence="3 11">2.7.1.71</ecNumber>
    </recommendedName>
</protein>
<comment type="caution">
    <text evidence="12">The sequence shown here is derived from an EMBL/GenBank/DDBJ whole genome shotgun (WGS) entry which is preliminary data.</text>
</comment>
<evidence type="ECO:0000256" key="1">
    <source>
        <dbReference type="ARBA" id="ARBA00004842"/>
    </source>
</evidence>
<dbReference type="HAMAP" id="MF_00109">
    <property type="entry name" value="Shikimate_kinase"/>
    <property type="match status" value="1"/>
</dbReference>
<evidence type="ECO:0000256" key="9">
    <source>
        <dbReference type="ARBA" id="ARBA00023141"/>
    </source>
</evidence>
<dbReference type="CDD" id="cd00464">
    <property type="entry name" value="SK"/>
    <property type="match status" value="1"/>
</dbReference>
<comment type="cofactor">
    <cofactor evidence="11">
        <name>Mg(2+)</name>
        <dbReference type="ChEBI" id="CHEBI:18420"/>
    </cofactor>
    <text evidence="11">Binds 1 Mg(2+) ion per subunit.</text>
</comment>
<keyword evidence="11" id="KW-0479">Metal-binding</keyword>
<keyword evidence="6 11" id="KW-0547">Nucleotide-binding</keyword>
<dbReference type="InterPro" id="IPR027417">
    <property type="entry name" value="P-loop_NTPase"/>
</dbReference>
<dbReference type="InterPro" id="IPR031322">
    <property type="entry name" value="Shikimate/glucono_kinase"/>
</dbReference>
<feature type="binding site" evidence="11">
    <location>
        <position position="26"/>
    </location>
    <ligand>
        <name>Mg(2+)</name>
        <dbReference type="ChEBI" id="CHEBI:18420"/>
    </ligand>
</feature>
<feature type="binding site" evidence="11">
    <location>
        <position position="90"/>
    </location>
    <ligand>
        <name>substrate</name>
    </ligand>
</feature>
<evidence type="ECO:0000256" key="2">
    <source>
        <dbReference type="ARBA" id="ARBA00006997"/>
    </source>
</evidence>
<dbReference type="GO" id="GO:0016301">
    <property type="term" value="F:kinase activity"/>
    <property type="evidence" value="ECO:0007669"/>
    <property type="project" value="UniProtKB-KW"/>
</dbReference>
<evidence type="ECO:0000256" key="11">
    <source>
        <dbReference type="HAMAP-Rule" id="MF_00109"/>
    </source>
</evidence>
<dbReference type="EMBL" id="JADEVV010000028">
    <property type="protein sequence ID" value="MBE9254354.1"/>
    <property type="molecule type" value="Genomic_DNA"/>
</dbReference>